<protein>
    <submittedName>
        <fullName evidence="2">Uncharacterized protein</fullName>
    </submittedName>
</protein>
<evidence type="ECO:0000256" key="1">
    <source>
        <dbReference type="SAM" id="MobiDB-lite"/>
    </source>
</evidence>
<name>A0ABP7C2M6_9ACTN</name>
<organism evidence="2 3">
    <name type="scientific">Nonomuraea antimicrobica</name>
    <dbReference type="NCBI Taxonomy" id="561173"/>
    <lineage>
        <taxon>Bacteria</taxon>
        <taxon>Bacillati</taxon>
        <taxon>Actinomycetota</taxon>
        <taxon>Actinomycetes</taxon>
        <taxon>Streptosporangiales</taxon>
        <taxon>Streptosporangiaceae</taxon>
        <taxon>Nonomuraea</taxon>
    </lineage>
</organism>
<evidence type="ECO:0000313" key="2">
    <source>
        <dbReference type="EMBL" id="GAA3674519.1"/>
    </source>
</evidence>
<feature type="compositionally biased region" description="Low complexity" evidence="1">
    <location>
        <begin position="103"/>
        <end position="125"/>
    </location>
</feature>
<comment type="caution">
    <text evidence="2">The sequence shown here is derived from an EMBL/GenBank/DDBJ whole genome shotgun (WGS) entry which is preliminary data.</text>
</comment>
<gene>
    <name evidence="2" type="ORF">GCM10022224_043490</name>
</gene>
<accession>A0ABP7C2M6</accession>
<feature type="region of interest" description="Disordered" evidence="1">
    <location>
        <begin position="33"/>
        <end position="141"/>
    </location>
</feature>
<reference evidence="3" key="1">
    <citation type="journal article" date="2019" name="Int. J. Syst. Evol. Microbiol.">
        <title>The Global Catalogue of Microorganisms (GCM) 10K type strain sequencing project: providing services to taxonomists for standard genome sequencing and annotation.</title>
        <authorList>
            <consortium name="The Broad Institute Genomics Platform"/>
            <consortium name="The Broad Institute Genome Sequencing Center for Infectious Disease"/>
            <person name="Wu L."/>
            <person name="Ma J."/>
        </authorList>
    </citation>
    <scope>NUCLEOTIDE SEQUENCE [LARGE SCALE GENOMIC DNA]</scope>
    <source>
        <strain evidence="3">JCM 16904</strain>
    </source>
</reference>
<dbReference type="Proteomes" id="UP001500902">
    <property type="component" value="Unassembled WGS sequence"/>
</dbReference>
<keyword evidence="3" id="KW-1185">Reference proteome</keyword>
<dbReference type="EMBL" id="BAAAZP010000082">
    <property type="protein sequence ID" value="GAA3674519.1"/>
    <property type="molecule type" value="Genomic_DNA"/>
</dbReference>
<evidence type="ECO:0000313" key="3">
    <source>
        <dbReference type="Proteomes" id="UP001500902"/>
    </source>
</evidence>
<proteinExistence type="predicted"/>
<sequence>MEPLHRIRDVIYRERIRDLAYREDACKVRTGAASRTPAMVGPLTPTGSSSWPPRVSCAVRSPTGRPFRLHPTAPSGHAPFTRPAGLAIATSPADTAATPEPSNAPDEAAAGNAAPPARAPGAQDRPPSRSCRGNLEPEHDH</sequence>